<evidence type="ECO:0000259" key="1">
    <source>
        <dbReference type="PROSITE" id="PS51502"/>
    </source>
</evidence>
<protein>
    <submittedName>
        <fullName evidence="2">Dabb family protein</fullName>
    </submittedName>
</protein>
<organism evidence="2 3">
    <name type="scientific">Trinickia violacea</name>
    <dbReference type="NCBI Taxonomy" id="2571746"/>
    <lineage>
        <taxon>Bacteria</taxon>
        <taxon>Pseudomonadati</taxon>
        <taxon>Pseudomonadota</taxon>
        <taxon>Betaproteobacteria</taxon>
        <taxon>Burkholderiales</taxon>
        <taxon>Burkholderiaceae</taxon>
        <taxon>Trinickia</taxon>
    </lineage>
</organism>
<dbReference type="SUPFAM" id="SSF54909">
    <property type="entry name" value="Dimeric alpha+beta barrel"/>
    <property type="match status" value="1"/>
</dbReference>
<dbReference type="KEGG" id="tvl:FAZ95_22890"/>
<dbReference type="EMBL" id="CP040078">
    <property type="protein sequence ID" value="QCP52045.1"/>
    <property type="molecule type" value="Genomic_DNA"/>
</dbReference>
<dbReference type="RefSeq" id="WP_137334818.1">
    <property type="nucleotide sequence ID" value="NZ_CP040078.1"/>
</dbReference>
<dbReference type="PANTHER" id="PTHR37832:SF1">
    <property type="entry name" value="STRESS-RESPONSE A_B BARREL DOMAIN-CONTAINING PROTEIN"/>
    <property type="match status" value="1"/>
</dbReference>
<sequence>MIRHIVMWRVAGETASERRETAMWVKKEFESLRGLIPGLLELDVGLDVSGVDYACDVVLVADFDSRAALDAYADHPEHLRVRAALSGMRETRHQVDYVAR</sequence>
<dbReference type="Gene3D" id="3.30.70.100">
    <property type="match status" value="1"/>
</dbReference>
<dbReference type="InterPro" id="IPR013097">
    <property type="entry name" value="Dabb"/>
</dbReference>
<dbReference type="Proteomes" id="UP000298656">
    <property type="component" value="Chromosome 2"/>
</dbReference>
<dbReference type="AlphaFoldDB" id="A0A4P8IW06"/>
<dbReference type="PROSITE" id="PS51502">
    <property type="entry name" value="S_R_A_B_BARREL"/>
    <property type="match status" value="1"/>
</dbReference>
<dbReference type="Pfam" id="PF07876">
    <property type="entry name" value="Dabb"/>
    <property type="match status" value="1"/>
</dbReference>
<dbReference type="InterPro" id="IPR011008">
    <property type="entry name" value="Dimeric_a/b-barrel"/>
</dbReference>
<evidence type="ECO:0000313" key="3">
    <source>
        <dbReference type="Proteomes" id="UP000298656"/>
    </source>
</evidence>
<gene>
    <name evidence="2" type="ORF">FAZ95_22890</name>
</gene>
<dbReference type="OrthoDB" id="9808130at2"/>
<name>A0A4P8IW06_9BURK</name>
<reference evidence="2 3" key="1">
    <citation type="submission" date="2019-05" db="EMBL/GenBank/DDBJ databases">
        <title>Burkholderia sp. DHOD12, isolated from subtropical forest soil.</title>
        <authorList>
            <person name="Gao Z.-H."/>
            <person name="Qiu L.-H."/>
        </authorList>
    </citation>
    <scope>NUCLEOTIDE SEQUENCE [LARGE SCALE GENOMIC DNA]</scope>
    <source>
        <strain evidence="2 3">DHOD12</strain>
    </source>
</reference>
<dbReference type="PANTHER" id="PTHR37832">
    <property type="entry name" value="BLL2683 PROTEIN"/>
    <property type="match status" value="1"/>
</dbReference>
<evidence type="ECO:0000313" key="2">
    <source>
        <dbReference type="EMBL" id="QCP52045.1"/>
    </source>
</evidence>
<proteinExistence type="predicted"/>
<accession>A0A4P8IW06</accession>
<keyword evidence="3" id="KW-1185">Reference proteome</keyword>
<feature type="domain" description="Stress-response A/B barrel" evidence="1">
    <location>
        <begin position="2"/>
        <end position="97"/>
    </location>
</feature>
<dbReference type="SMART" id="SM00886">
    <property type="entry name" value="Dabb"/>
    <property type="match status" value="1"/>
</dbReference>